<feature type="compositionally biased region" description="Basic and acidic residues" evidence="1">
    <location>
        <begin position="322"/>
        <end position="343"/>
    </location>
</feature>
<dbReference type="GeneID" id="27797388"/>
<feature type="domain" description="MobA/VirD2-like nuclease" evidence="2">
    <location>
        <begin position="124"/>
        <end position="210"/>
    </location>
</feature>
<sequence length="343" mass="38855">MAFPKIYIDAMLLNWGDRLFQEPFRHARAQRLSRAGLQDEAARMRERLSRTLRRTPEVMIKITNKASSAQGMGAVRRHLRYISRHGHVELEDQNGDRIVGAEAVRDLVRTWQFGGWGIPEKSPRREVFNILLSMPPGTNRQAVRDAARDFAALEFGDGRAYVFAAHDDEAHPHVHLSVQVRGPDGRRLNPRKHDLRRWRDRFAQQLREHGVQANATPRRTRGATQRYPSQGVTHMLARGEVPMVWQAVASEAQRRAARASHEDVFAAWREVARAMAASPSRADRAMAVGIADFVRTMRVQRDAPEPAPQPPPTTVPTNVLVNDERTMPERDNQPADRGPDIGP</sequence>
<organism evidence="3 4">
    <name type="scientific">Paraburkholderia phenoliruptrix</name>
    <dbReference type="NCBI Taxonomy" id="252970"/>
    <lineage>
        <taxon>Bacteria</taxon>
        <taxon>Pseudomonadati</taxon>
        <taxon>Pseudomonadota</taxon>
        <taxon>Betaproteobacteria</taxon>
        <taxon>Burkholderiales</taxon>
        <taxon>Burkholderiaceae</taxon>
        <taxon>Paraburkholderia</taxon>
    </lineage>
</organism>
<evidence type="ECO:0000256" key="1">
    <source>
        <dbReference type="SAM" id="MobiDB-lite"/>
    </source>
</evidence>
<gene>
    <name evidence="3" type="ORF">LMG9964_02398</name>
</gene>
<evidence type="ECO:0000313" key="3">
    <source>
        <dbReference type="EMBL" id="CAB4048757.1"/>
    </source>
</evidence>
<dbReference type="Gene3D" id="3.30.930.30">
    <property type="match status" value="1"/>
</dbReference>
<protein>
    <recommendedName>
        <fullName evidence="2">MobA/VirD2-like nuclease domain-containing protein</fullName>
    </recommendedName>
</protein>
<dbReference type="Proteomes" id="UP000494102">
    <property type="component" value="Unassembled WGS sequence"/>
</dbReference>
<dbReference type="EMBL" id="CADILN010000002">
    <property type="protein sequence ID" value="CAB4048757.1"/>
    <property type="molecule type" value="Genomic_DNA"/>
</dbReference>
<accession>A0A6J5K4W9</accession>
<evidence type="ECO:0000259" key="2">
    <source>
        <dbReference type="Pfam" id="PF03432"/>
    </source>
</evidence>
<reference evidence="3 4" key="1">
    <citation type="submission" date="2020-04" db="EMBL/GenBank/DDBJ databases">
        <authorList>
            <person name="De Canck E."/>
        </authorList>
    </citation>
    <scope>NUCLEOTIDE SEQUENCE [LARGE SCALE GENOMIC DNA]</scope>
    <source>
        <strain evidence="3 4">LMG 9964</strain>
    </source>
</reference>
<feature type="region of interest" description="Disordered" evidence="1">
    <location>
        <begin position="302"/>
        <end position="343"/>
    </location>
</feature>
<name>A0A6J5K4W9_9BURK</name>
<dbReference type="InterPro" id="IPR005094">
    <property type="entry name" value="Endonuclease_MobA/VirD2"/>
</dbReference>
<feature type="compositionally biased region" description="Pro residues" evidence="1">
    <location>
        <begin position="305"/>
        <end position="314"/>
    </location>
</feature>
<dbReference type="Pfam" id="PF03432">
    <property type="entry name" value="Relaxase"/>
    <property type="match status" value="1"/>
</dbReference>
<evidence type="ECO:0000313" key="4">
    <source>
        <dbReference type="Proteomes" id="UP000494102"/>
    </source>
</evidence>
<dbReference type="AlphaFoldDB" id="A0A6J5K4W9"/>
<proteinExistence type="predicted"/>
<dbReference type="RefSeq" id="WP_015002990.1">
    <property type="nucleotide sequence ID" value="NZ_CADILN010000002.1"/>
</dbReference>